<sequence>MAQLLKMKSKGLKEFRQQYLLRNSQAEEKRWQEHQAATCIQSWFRACKVQAYIRHLHKKAIIIQKIWRGFTARARFRQMVKEAYFIMKMNFYEEMAVRIQRRWRGFYVRKYVHNFYARKKYLAEVSWKNKVIRSGLDELEELQKRERDCLDVIKEQTNKVYQAHRLHHLLSTKQRPGIFNSPFRPGPHETELLLRQVKYHRPTRLTPSGKTCLLGIPDSTAPSLGSPGRNTLGTCSSRPILPPIASKKQQMLLGVQKQPGEVWEQCVRCPDLMHLQSSYAHLEEAKHQLQQYKSMNIDNGMLFEQYTDAHMQN</sequence>
<dbReference type="CDD" id="cd23767">
    <property type="entry name" value="IQCD"/>
    <property type="match status" value="1"/>
</dbReference>
<dbReference type="PANTHER" id="PTHR22590:SF2">
    <property type="entry name" value="IQ DOMAIN-CONTAINING PROTEIN N"/>
    <property type="match status" value="1"/>
</dbReference>
<evidence type="ECO:0000313" key="3">
    <source>
        <dbReference type="Proteomes" id="UP000693946"/>
    </source>
</evidence>
<dbReference type="SMART" id="SM00015">
    <property type="entry name" value="IQ"/>
    <property type="match status" value="3"/>
</dbReference>
<keyword evidence="1" id="KW-0677">Repeat</keyword>
<accession>A0AAV6Q7P1</accession>
<comment type="caution">
    <text evidence="2">The sequence shown here is derived from an EMBL/GenBank/DDBJ whole genome shotgun (WGS) entry which is preliminary data.</text>
</comment>
<gene>
    <name evidence="2" type="ORF">JOB18_033052</name>
</gene>
<name>A0AAV6Q7P1_SOLSE</name>
<evidence type="ECO:0000256" key="1">
    <source>
        <dbReference type="ARBA" id="ARBA00022737"/>
    </source>
</evidence>
<dbReference type="PROSITE" id="PS50096">
    <property type="entry name" value="IQ"/>
    <property type="match status" value="2"/>
</dbReference>
<dbReference type="Pfam" id="PF00612">
    <property type="entry name" value="IQ"/>
    <property type="match status" value="3"/>
</dbReference>
<dbReference type="InterPro" id="IPR000048">
    <property type="entry name" value="IQ_motif_EF-hand-BS"/>
</dbReference>
<proteinExistence type="predicted"/>
<dbReference type="EMBL" id="JAGKHQ010000019">
    <property type="protein sequence ID" value="KAG7482891.1"/>
    <property type="molecule type" value="Genomic_DNA"/>
</dbReference>
<dbReference type="AlphaFoldDB" id="A0AAV6Q7P1"/>
<keyword evidence="3" id="KW-1185">Reference proteome</keyword>
<dbReference type="Proteomes" id="UP000693946">
    <property type="component" value="Linkage Group LG7"/>
</dbReference>
<dbReference type="PANTHER" id="PTHR22590">
    <property type="entry name" value="MYOSIN MOTOR DOMAIN-CONTAINING PROTEIN"/>
    <property type="match status" value="1"/>
</dbReference>
<dbReference type="InterPro" id="IPR052318">
    <property type="entry name" value="CellDiv_DevSignal_Domain"/>
</dbReference>
<protein>
    <submittedName>
        <fullName evidence="2">Spermatogenesis-associated protein 17 isoform X1</fullName>
    </submittedName>
</protein>
<evidence type="ECO:0000313" key="2">
    <source>
        <dbReference type="EMBL" id="KAG7482891.1"/>
    </source>
</evidence>
<organism evidence="2 3">
    <name type="scientific">Solea senegalensis</name>
    <name type="common">Senegalese sole</name>
    <dbReference type="NCBI Taxonomy" id="28829"/>
    <lineage>
        <taxon>Eukaryota</taxon>
        <taxon>Metazoa</taxon>
        <taxon>Chordata</taxon>
        <taxon>Craniata</taxon>
        <taxon>Vertebrata</taxon>
        <taxon>Euteleostomi</taxon>
        <taxon>Actinopterygii</taxon>
        <taxon>Neopterygii</taxon>
        <taxon>Teleostei</taxon>
        <taxon>Neoteleostei</taxon>
        <taxon>Acanthomorphata</taxon>
        <taxon>Carangaria</taxon>
        <taxon>Pleuronectiformes</taxon>
        <taxon>Pleuronectoidei</taxon>
        <taxon>Soleidae</taxon>
        <taxon>Solea</taxon>
    </lineage>
</organism>
<reference evidence="2 3" key="1">
    <citation type="journal article" date="2021" name="Sci. Rep.">
        <title>Chromosome anchoring in Senegalese sole (Solea senegalensis) reveals sex-associated markers and genome rearrangements in flatfish.</title>
        <authorList>
            <person name="Guerrero-Cozar I."/>
            <person name="Gomez-Garrido J."/>
            <person name="Berbel C."/>
            <person name="Martinez-Blanch J.F."/>
            <person name="Alioto T."/>
            <person name="Claros M.G."/>
            <person name="Gagnaire P.A."/>
            <person name="Manchado M."/>
        </authorList>
    </citation>
    <scope>NUCLEOTIDE SEQUENCE [LARGE SCALE GENOMIC DNA]</scope>
    <source>
        <strain evidence="2">Sse05_10M</strain>
    </source>
</reference>